<sequence length="551" mass="57808">MGGESAVDAPLDATVLRHLAGRATSNRRTAQGRRALASDPTTRRIVEGALQLLAAEVGAPLAVTDRATAQGGNRCRMLDQLSAQAVADAATRLGPLRATPAHVRDRWPRQGDLAQDLVAHLLVRSLWGGHLERTQRQALADAAADASRPLGEQWVELGLHLPRDPLLHRLHVVAVVLASGDPRLQAVAREGRAAADDAWSSVLSCALRARGLRPRAGVHLADLARGLSALLDGVHLVALEGGDDPAVARRCAHRLQRGLDVLAHAALEPGEPPRGPAPADGPASTAAPPAAPQVLARLTDPVTGTRRTERGRRVLAEDALTEQLLAGATAVLAEDLTGATSPRLFEALSFPQVAAATTADGRGSVTAAQVKDRWPRHEGLVEDVLSYSVSAHGGMYDAGFTLGAQVTEGAPGDFSAFAHAVTAAELAWVLDRPSAKARLLGSVLTQGRPRLHAALVAARTAQRDVWGDLNRAVLSTFGLSLRAPITPEDQAELLVAISEGVVLRILATGEQGWFDRRTGESLLGRLAPWAFLGCVDDTAGAGSGRVTAKPR</sequence>
<evidence type="ECO:0000313" key="3">
    <source>
        <dbReference type="Proteomes" id="UP000245469"/>
    </source>
</evidence>
<proteinExistence type="predicted"/>
<dbReference type="RefSeq" id="WP_109775690.1">
    <property type="nucleotide sequence ID" value="NZ_QGDQ01000024.1"/>
</dbReference>
<gene>
    <name evidence="2" type="ORF">BXY45_1242</name>
</gene>
<evidence type="ECO:0000313" key="2">
    <source>
        <dbReference type="EMBL" id="PWJ49836.1"/>
    </source>
</evidence>
<dbReference type="InterPro" id="IPR036271">
    <property type="entry name" value="Tet_transcr_reg_TetR-rel_C_sf"/>
</dbReference>
<feature type="region of interest" description="Disordered" evidence="1">
    <location>
        <begin position="267"/>
        <end position="293"/>
    </location>
</feature>
<evidence type="ECO:0000256" key="1">
    <source>
        <dbReference type="SAM" id="MobiDB-lite"/>
    </source>
</evidence>
<reference evidence="2 3" key="1">
    <citation type="submission" date="2018-03" db="EMBL/GenBank/DDBJ databases">
        <title>Genomic Encyclopedia of Archaeal and Bacterial Type Strains, Phase II (KMG-II): from individual species to whole genera.</title>
        <authorList>
            <person name="Goeker M."/>
        </authorList>
    </citation>
    <scope>NUCLEOTIDE SEQUENCE [LARGE SCALE GENOMIC DNA]</scope>
    <source>
        <strain evidence="2 3">DSM 44889</strain>
    </source>
</reference>
<keyword evidence="3" id="KW-1185">Reference proteome</keyword>
<feature type="compositionally biased region" description="Low complexity" evidence="1">
    <location>
        <begin position="277"/>
        <end position="288"/>
    </location>
</feature>
<comment type="caution">
    <text evidence="2">The sequence shown here is derived from an EMBL/GenBank/DDBJ whole genome shotgun (WGS) entry which is preliminary data.</text>
</comment>
<dbReference type="EMBL" id="QGDQ01000024">
    <property type="protein sequence ID" value="PWJ49836.1"/>
    <property type="molecule type" value="Genomic_DNA"/>
</dbReference>
<accession>A0A315ZW28</accession>
<dbReference type="AlphaFoldDB" id="A0A315ZW28"/>
<organism evidence="2 3">
    <name type="scientific">Quadrisphaera granulorum</name>
    <dbReference type="NCBI Taxonomy" id="317664"/>
    <lineage>
        <taxon>Bacteria</taxon>
        <taxon>Bacillati</taxon>
        <taxon>Actinomycetota</taxon>
        <taxon>Actinomycetes</taxon>
        <taxon>Kineosporiales</taxon>
        <taxon>Kineosporiaceae</taxon>
        <taxon>Quadrisphaera</taxon>
    </lineage>
</organism>
<protein>
    <submittedName>
        <fullName evidence="2">Uncharacterized protein</fullName>
    </submittedName>
</protein>
<dbReference type="Proteomes" id="UP000245469">
    <property type="component" value="Unassembled WGS sequence"/>
</dbReference>
<dbReference type="SUPFAM" id="SSF48498">
    <property type="entry name" value="Tetracyclin repressor-like, C-terminal domain"/>
    <property type="match status" value="1"/>
</dbReference>
<name>A0A315ZW28_9ACTN</name>